<sequence length="1088" mass="126037">MGNVSDKEKGQVTVQVDGNYFNIIASETGQPIKSLGNTLKSFTIALYELLMNGKQEKPILFFIKSYGRAQNLLLGSDGEKIKPALDVILNISIQHLLGIVGSANGIKDLFNFMSESEENLISSSQFIHALFNKSKKNEREYNNINIINTIFGELIRYTSNSIVGKQIPKDPKNEIDMFNVIFQNKHLLEIASNWTSFFYPPLIATSNVNGNKQIISLTPKDCMSLPSRSISVLTSLLSITIAPPENREYYLKAFGDNLNHDLIKQLQQIILKSEIKSWVIISQYLFRVLARRRLAAAQFFGFVFSCNGTAESQLKNMEKTFQSVGLERHMKGRQELYHFIDHDEDQSRDFDSNELNQKAKEEYDAIIKQYQDISAPSTESNPAFTFQPTNKQTQQSIIYSIQADRKGIFIYDVPQMSFSQKANLSKYMIYMCLTEMMELKRREEKVDKERKQNQLKNELKQEMNKELKNQNEKKELKNEKEKDNSDDEKKKDEDENIENKYKYPPQYPDELTHLGSYEDEDVNQLKEKQQIKEEIGGIKKNQYARFYDVYDFTYPLFGRYSNNPKQVIEDIKEKQGIKQKNEEQKDEKEKVKDLEKEYELKQQQQYVIDEKGFDKIKGVFVPPLNGEYTFSTEILYLTLQTIHSCFIPCLRRLFKEDNRDVIILYDTLSFFFLRILGIEDGDKELTQEEDEGLIKQEQLRKKEEQEDNKGMNKQRKLSQPSKVQIRSQTPPPLFRRSPNPDQLSLLPTSPIQQQPSTQVPLPPSQQQSQSQTKQLINSKSKSPNSASPQLLYPSPLSMIAIQPDWLIDDIGNICKFMGRAGGTIEYLKIIVTGTSFDSKSKDDDNNDVNFNVDKLNNDEFKFEQFLQKNKQLVTIIPATLLIVIENIQYMCKPDTTNSTHIQHRFLIGKALLSLQWNYELKENLKYFLMKTHRGKALVQTIIARFALDVDFCLKIVFDALTRLKARLVGSVRGHVSIVMQSLRIILFLLKNHDLQILLFDKLSPVMHIFNRIVEQLVDEQQLQKSATKYIEESNWSPISILKLVSEIVILLANNQSFQMSKEKQRNWTASWPTTLGASKKTNMRKWDK</sequence>
<keyword evidence="1" id="KW-0175">Coiled coil</keyword>
<proteinExistence type="predicted"/>
<feature type="compositionally biased region" description="Low complexity" evidence="2">
    <location>
        <begin position="742"/>
        <end position="788"/>
    </location>
</feature>
<comment type="caution">
    <text evidence="3">The sequence shown here is derived from an EMBL/GenBank/DDBJ whole genome shotgun (WGS) entry which is preliminary data.</text>
</comment>
<dbReference type="Proteomes" id="UP000324800">
    <property type="component" value="Unassembled WGS sequence"/>
</dbReference>
<organism evidence="3 4">
    <name type="scientific">Streblomastix strix</name>
    <dbReference type="NCBI Taxonomy" id="222440"/>
    <lineage>
        <taxon>Eukaryota</taxon>
        <taxon>Metamonada</taxon>
        <taxon>Preaxostyla</taxon>
        <taxon>Oxymonadida</taxon>
        <taxon>Streblomastigidae</taxon>
        <taxon>Streblomastix</taxon>
    </lineage>
</organism>
<evidence type="ECO:0000256" key="2">
    <source>
        <dbReference type="SAM" id="MobiDB-lite"/>
    </source>
</evidence>
<evidence type="ECO:0000313" key="4">
    <source>
        <dbReference type="Proteomes" id="UP000324800"/>
    </source>
</evidence>
<evidence type="ECO:0000313" key="3">
    <source>
        <dbReference type="EMBL" id="KAA6402364.1"/>
    </source>
</evidence>
<feature type="coiled-coil region" evidence="1">
    <location>
        <begin position="574"/>
        <end position="604"/>
    </location>
</feature>
<dbReference type="AlphaFoldDB" id="A0A5J4X555"/>
<dbReference type="EMBL" id="SNRW01000247">
    <property type="protein sequence ID" value="KAA6402364.1"/>
    <property type="molecule type" value="Genomic_DNA"/>
</dbReference>
<feature type="compositionally biased region" description="Polar residues" evidence="2">
    <location>
        <begin position="717"/>
        <end position="728"/>
    </location>
</feature>
<evidence type="ECO:0000256" key="1">
    <source>
        <dbReference type="SAM" id="Coils"/>
    </source>
</evidence>
<feature type="compositionally biased region" description="Basic and acidic residues" evidence="2">
    <location>
        <begin position="442"/>
        <end position="501"/>
    </location>
</feature>
<feature type="region of interest" description="Disordered" evidence="2">
    <location>
        <begin position="442"/>
        <end position="513"/>
    </location>
</feature>
<feature type="region of interest" description="Disordered" evidence="2">
    <location>
        <begin position="687"/>
        <end position="789"/>
    </location>
</feature>
<protein>
    <submittedName>
        <fullName evidence="3">Uncharacterized protein</fullName>
    </submittedName>
</protein>
<feature type="compositionally biased region" description="Basic and acidic residues" evidence="2">
    <location>
        <begin position="692"/>
        <end position="710"/>
    </location>
</feature>
<name>A0A5J4X555_9EUKA</name>
<reference evidence="3 4" key="1">
    <citation type="submission" date="2019-03" db="EMBL/GenBank/DDBJ databases">
        <title>Single cell metagenomics reveals metabolic interactions within the superorganism composed of flagellate Streblomastix strix and complex community of Bacteroidetes bacteria on its surface.</title>
        <authorList>
            <person name="Treitli S.C."/>
            <person name="Kolisko M."/>
            <person name="Husnik F."/>
            <person name="Keeling P."/>
            <person name="Hampl V."/>
        </authorList>
    </citation>
    <scope>NUCLEOTIDE SEQUENCE [LARGE SCALE GENOMIC DNA]</scope>
    <source>
        <strain evidence="3">ST1C</strain>
    </source>
</reference>
<accession>A0A5J4X555</accession>
<gene>
    <name evidence="3" type="ORF">EZS28_002115</name>
</gene>